<sequence>MTCWLKFIAIRNELKLFLCIFCIIFNDAELIFECQFRPLLHALGLPIGYSRYFVASRRRERISMYPNLKRIMLGFWYIYQEDNEMVKCLQDALIKGRKSGSIILTTKSGYFEVERSSGHLKRYA</sequence>
<evidence type="ECO:0000313" key="2">
    <source>
        <dbReference type="Proteomes" id="UP000053237"/>
    </source>
</evidence>
<keyword evidence="2" id="KW-1185">Reference proteome</keyword>
<proteinExistence type="predicted"/>
<dbReference type="EMBL" id="CAIX01000153">
    <property type="protein sequence ID" value="CCI10222.1"/>
    <property type="molecule type" value="Genomic_DNA"/>
</dbReference>
<evidence type="ECO:0000313" key="1">
    <source>
        <dbReference type="EMBL" id="CCI10222.1"/>
    </source>
</evidence>
<dbReference type="Proteomes" id="UP000053237">
    <property type="component" value="Unassembled WGS sequence"/>
</dbReference>
<accession>A0A024FTH4</accession>
<reference evidence="1 2" key="1">
    <citation type="submission" date="2012-05" db="EMBL/GenBank/DDBJ databases">
        <title>Recombination and specialization in a pathogen metapopulation.</title>
        <authorList>
            <person name="Gardiner A."/>
            <person name="Kemen E."/>
            <person name="Schultz-Larsen T."/>
            <person name="MacLean D."/>
            <person name="Van Oosterhout C."/>
            <person name="Jones J.D.G."/>
        </authorList>
    </citation>
    <scope>NUCLEOTIDE SEQUENCE [LARGE SCALE GENOMIC DNA]</scope>
    <source>
        <strain evidence="1 2">Ac Nc2</strain>
    </source>
</reference>
<gene>
    <name evidence="1" type="ORF">BN9_080990</name>
</gene>
<dbReference type="InParanoid" id="A0A024FTH4"/>
<organism evidence="1 2">
    <name type="scientific">Albugo candida</name>
    <dbReference type="NCBI Taxonomy" id="65357"/>
    <lineage>
        <taxon>Eukaryota</taxon>
        <taxon>Sar</taxon>
        <taxon>Stramenopiles</taxon>
        <taxon>Oomycota</taxon>
        <taxon>Peronosporomycetes</taxon>
        <taxon>Albuginales</taxon>
        <taxon>Albuginaceae</taxon>
        <taxon>Albugo</taxon>
    </lineage>
</organism>
<protein>
    <submittedName>
        <fullName evidence="1">Uncharacterized protein</fullName>
    </submittedName>
</protein>
<dbReference type="AlphaFoldDB" id="A0A024FTH4"/>
<comment type="caution">
    <text evidence="1">The sequence shown here is derived from an EMBL/GenBank/DDBJ whole genome shotgun (WGS) entry which is preliminary data.</text>
</comment>
<name>A0A024FTH4_9STRA</name>